<name>A0A196SMK8_BLAHN</name>
<keyword evidence="4" id="KW-1133">Transmembrane helix</keyword>
<dbReference type="PANTHER" id="PTHR12270:SF52">
    <property type="entry name" value="GLYCOSYLTRANSFERASE-LIKE PROTEIN GNT13-RELATED"/>
    <property type="match status" value="1"/>
</dbReference>
<evidence type="ECO:0000313" key="8">
    <source>
        <dbReference type="Proteomes" id="UP000078348"/>
    </source>
</evidence>
<dbReference type="GO" id="GO:0015020">
    <property type="term" value="F:glucuronosyltransferase activity"/>
    <property type="evidence" value="ECO:0007669"/>
    <property type="project" value="TreeGrafter"/>
</dbReference>
<protein>
    <recommendedName>
        <fullName evidence="9">Glycosyltransferase-like protein LARGE2</fullName>
    </recommendedName>
</protein>
<comment type="subcellular location">
    <subcellularLocation>
        <location evidence="1">Membrane</location>
        <topology evidence="1">Single-pass type II membrane protein</topology>
    </subcellularLocation>
</comment>
<reference evidence="7 8" key="1">
    <citation type="submission" date="2016-05" db="EMBL/GenBank/DDBJ databases">
        <title>Nuclear genome of Blastocystis sp. subtype 1 NandII.</title>
        <authorList>
            <person name="Gentekaki E."/>
            <person name="Curtis B."/>
            <person name="Stairs C."/>
            <person name="Eme L."/>
            <person name="Herman E."/>
            <person name="Klimes V."/>
            <person name="Arias M.C."/>
            <person name="Elias M."/>
            <person name="Hilliou F."/>
            <person name="Klute M."/>
            <person name="Malik S.-B."/>
            <person name="Pightling A."/>
            <person name="Rachubinski R."/>
            <person name="Salas D."/>
            <person name="Schlacht A."/>
            <person name="Suga H."/>
            <person name="Archibald J."/>
            <person name="Ball S.G."/>
            <person name="Clark G."/>
            <person name="Dacks J."/>
            <person name="Van Der Giezen M."/>
            <person name="Tsaousis A."/>
            <person name="Roger A."/>
        </authorList>
    </citation>
    <scope>NUCLEOTIDE SEQUENCE [LARGE SCALE GENOMIC DNA]</scope>
    <source>
        <strain evidence="8">ATCC 50177 / NandII</strain>
    </source>
</reference>
<dbReference type="OrthoDB" id="205012at2759"/>
<sequence>MAFYVHLFYGPKWSGFAVYSRSVPSLPSVKISNDSSEGVTKTRPIGIPSSVLPASETGAPRLTEAFPSVENATVPVTPKKKTFEEKVEEFRLVIPNSEKARCNDCEIIIGKRRVPYSEKSSISRAPGPVSISIVTTATKERLAFLPYLLKRWPSYFTITVQLKRREKAYVIHAITSLNLPDRVSIILYITGDSTGNFFVNRLRNVAIQSIRTTHFLILDMDAWPMENLHNELINLPESVLSSSSSAVIVPIFFLSPMRILRNCTTLMQCAKLSEENFPANKADLETCRYVRYSWYNVKGPLIKMKCFPNRFQEPYLLLRYSPDTLLFDERFINYGCNKVQFVDQLRLMGYDFYLLSTSFSMDLVHHDSSYRRGYVSFARAGMATEMRKLCDVYLAKAERVYMNQTHVPICDKVVAQTPEMAQTPERPLSSFSPIFMWIGISVRNMFIQSNVLE</sequence>
<feature type="non-terminal residue" evidence="7">
    <location>
        <position position="453"/>
    </location>
</feature>
<keyword evidence="3" id="KW-0735">Signal-anchor</keyword>
<dbReference type="InterPro" id="IPR029044">
    <property type="entry name" value="Nucleotide-diphossugar_trans"/>
</dbReference>
<dbReference type="GO" id="GO:0035269">
    <property type="term" value="P:protein O-linked glycosylation via mannose"/>
    <property type="evidence" value="ECO:0007669"/>
    <property type="project" value="TreeGrafter"/>
</dbReference>
<evidence type="ECO:0000313" key="7">
    <source>
        <dbReference type="EMBL" id="OAO17452.1"/>
    </source>
</evidence>
<dbReference type="GO" id="GO:0042285">
    <property type="term" value="F:xylosyltransferase activity"/>
    <property type="evidence" value="ECO:0007669"/>
    <property type="project" value="TreeGrafter"/>
</dbReference>
<keyword evidence="5" id="KW-0472">Membrane</keyword>
<evidence type="ECO:0000256" key="1">
    <source>
        <dbReference type="ARBA" id="ARBA00004606"/>
    </source>
</evidence>
<dbReference type="Proteomes" id="UP000078348">
    <property type="component" value="Unassembled WGS sequence"/>
</dbReference>
<gene>
    <name evidence="7" type="ORF">AV274_0795</name>
</gene>
<evidence type="ECO:0000256" key="6">
    <source>
        <dbReference type="ARBA" id="ARBA00023180"/>
    </source>
</evidence>
<evidence type="ECO:0000256" key="4">
    <source>
        <dbReference type="ARBA" id="ARBA00022989"/>
    </source>
</evidence>
<keyword evidence="6" id="KW-0325">Glycoprotein</keyword>
<dbReference type="InterPro" id="IPR051292">
    <property type="entry name" value="Xyl/GlcA_transferase"/>
</dbReference>
<keyword evidence="8" id="KW-1185">Reference proteome</keyword>
<dbReference type="EMBL" id="LXWW01000029">
    <property type="protein sequence ID" value="OAO17452.1"/>
    <property type="molecule type" value="Genomic_DNA"/>
</dbReference>
<dbReference type="PANTHER" id="PTHR12270">
    <property type="entry name" value="GLYCOSYLTRANSFERASE-RELATED"/>
    <property type="match status" value="1"/>
</dbReference>
<evidence type="ECO:0000256" key="5">
    <source>
        <dbReference type="ARBA" id="ARBA00023136"/>
    </source>
</evidence>
<evidence type="ECO:0000256" key="2">
    <source>
        <dbReference type="ARBA" id="ARBA00022692"/>
    </source>
</evidence>
<proteinExistence type="predicted"/>
<dbReference type="Pfam" id="PF13896">
    <property type="entry name" value="Glyco_transf_49"/>
    <property type="match status" value="1"/>
</dbReference>
<comment type="caution">
    <text evidence="7">The sequence shown here is derived from an EMBL/GenBank/DDBJ whole genome shotgun (WGS) entry which is preliminary data.</text>
</comment>
<evidence type="ECO:0000256" key="3">
    <source>
        <dbReference type="ARBA" id="ARBA00022968"/>
    </source>
</evidence>
<organism evidence="7 8">
    <name type="scientific">Blastocystis sp. subtype 1 (strain ATCC 50177 / NandII)</name>
    <dbReference type="NCBI Taxonomy" id="478820"/>
    <lineage>
        <taxon>Eukaryota</taxon>
        <taxon>Sar</taxon>
        <taxon>Stramenopiles</taxon>
        <taxon>Bigyra</taxon>
        <taxon>Opalozoa</taxon>
        <taxon>Opalinata</taxon>
        <taxon>Blastocystidae</taxon>
        <taxon>Blastocystis</taxon>
    </lineage>
</organism>
<accession>A0A196SMK8</accession>
<keyword evidence="2" id="KW-0812">Transmembrane</keyword>
<evidence type="ECO:0008006" key="9">
    <source>
        <dbReference type="Google" id="ProtNLM"/>
    </source>
</evidence>
<dbReference type="SUPFAM" id="SSF53448">
    <property type="entry name" value="Nucleotide-diphospho-sugar transferases"/>
    <property type="match status" value="1"/>
</dbReference>
<dbReference type="AlphaFoldDB" id="A0A196SMK8"/>
<dbReference type="GO" id="GO:0016020">
    <property type="term" value="C:membrane"/>
    <property type="evidence" value="ECO:0007669"/>
    <property type="project" value="UniProtKB-SubCell"/>
</dbReference>